<evidence type="ECO:0000313" key="3">
    <source>
        <dbReference type="Proteomes" id="UP000189177"/>
    </source>
</evidence>
<dbReference type="InterPro" id="IPR027790">
    <property type="entry name" value="AdoMet_synthase_2_family"/>
</dbReference>
<dbReference type="PANTHER" id="PTHR36697:SF1">
    <property type="entry name" value="S-ADENOSYLMETHIONINE SYNTHASE"/>
    <property type="match status" value="1"/>
</dbReference>
<protein>
    <submittedName>
        <fullName evidence="2">S-adenosylmethionine synthase</fullName>
    </submittedName>
</protein>
<comment type="caution">
    <text evidence="2">The sequence shown here is derived from an EMBL/GenBank/DDBJ whole genome shotgun (WGS) entry which is preliminary data.</text>
</comment>
<evidence type="ECO:0000256" key="1">
    <source>
        <dbReference type="SAM" id="MobiDB-lite"/>
    </source>
</evidence>
<dbReference type="PANTHER" id="PTHR36697">
    <property type="entry name" value="S-ADENOSYLMETHIONINE SYNTHASE"/>
    <property type="match status" value="1"/>
</dbReference>
<dbReference type="Gene3D" id="3.30.300.280">
    <property type="entry name" value="S-adenosylmethionine synthetase, C-terminal domain"/>
    <property type="match status" value="1"/>
</dbReference>
<feature type="region of interest" description="Disordered" evidence="1">
    <location>
        <begin position="1"/>
        <end position="22"/>
    </location>
</feature>
<dbReference type="Proteomes" id="UP000189177">
    <property type="component" value="Unassembled WGS sequence"/>
</dbReference>
<dbReference type="InterPro" id="IPR042544">
    <property type="entry name" value="AdoMet_synthase_3"/>
</dbReference>
<dbReference type="RefSeq" id="WP_244269223.1">
    <property type="nucleotide sequence ID" value="NZ_MUZR01000065.1"/>
</dbReference>
<organism evidence="2 3">
    <name type="scientific">Thioalkalivibrio halophilus</name>
    <dbReference type="NCBI Taxonomy" id="252474"/>
    <lineage>
        <taxon>Bacteria</taxon>
        <taxon>Pseudomonadati</taxon>
        <taxon>Pseudomonadota</taxon>
        <taxon>Gammaproteobacteria</taxon>
        <taxon>Chromatiales</taxon>
        <taxon>Ectothiorhodospiraceae</taxon>
        <taxon>Thioalkalivibrio</taxon>
    </lineage>
</organism>
<dbReference type="EMBL" id="MUZR01000065">
    <property type="protein sequence ID" value="OOC09063.1"/>
    <property type="molecule type" value="Genomic_DNA"/>
</dbReference>
<accession>A0A1V2ZW55</accession>
<proteinExistence type="predicted"/>
<dbReference type="AlphaFoldDB" id="A0A1V2ZW55"/>
<dbReference type="Pfam" id="PF01941">
    <property type="entry name" value="AdoMet_Synthase"/>
    <property type="match status" value="1"/>
</dbReference>
<gene>
    <name evidence="2" type="ORF">B1A74_12880</name>
</gene>
<dbReference type="STRING" id="252474.B1A74_12880"/>
<evidence type="ECO:0000313" key="2">
    <source>
        <dbReference type="EMBL" id="OOC09063.1"/>
    </source>
</evidence>
<reference evidence="2 3" key="1">
    <citation type="submission" date="2017-02" db="EMBL/GenBank/DDBJ databases">
        <title>Genomic diversity within the haloalkaliphilic genus Thioalkalivibrio.</title>
        <authorList>
            <person name="Ahn A.-C."/>
            <person name="Meier-Kolthoff J."/>
            <person name="Overmars L."/>
            <person name="Richter M."/>
            <person name="Woyke T."/>
            <person name="Sorokin D.Y."/>
            <person name="Muyzer G."/>
        </authorList>
    </citation>
    <scope>NUCLEOTIDE SEQUENCE [LARGE SCALE GENOMIC DNA]</scope>
    <source>
        <strain evidence="2 3">HL17</strain>
    </source>
</reference>
<feature type="non-terminal residue" evidence="2">
    <location>
        <position position="1"/>
    </location>
</feature>
<name>A0A1V2ZW55_9GAMM</name>
<keyword evidence="3" id="KW-1185">Reference proteome</keyword>
<sequence length="130" mass="13671">SAEAGDDGQTGRGNRANGLITPSRPMTIESFAGKNPVTHVGKLYNVTATHIAEAIVAEIDEVSDAQVVLVSQIGMPVDQPQIADIRLRAESAEQAAALAPRAEAIARHHLARVGSLWEGLLSQNLATQSL</sequence>